<keyword evidence="12" id="KW-0378">Hydrolase</keyword>
<dbReference type="OrthoDB" id="9789241at2"/>
<reference evidence="12 13" key="1">
    <citation type="submission" date="2015-09" db="EMBL/GenBank/DDBJ databases">
        <authorList>
            <consortium name="Pathogen Informatics"/>
        </authorList>
    </citation>
    <scope>NUCLEOTIDE SEQUENCE [LARGE SCALE GENOMIC DNA]</scope>
    <source>
        <strain evidence="12 13">2789STDY5834855</strain>
    </source>
</reference>
<evidence type="ECO:0000256" key="5">
    <source>
        <dbReference type="ARBA" id="ARBA00022692"/>
    </source>
</evidence>
<evidence type="ECO:0000256" key="1">
    <source>
        <dbReference type="ARBA" id="ARBA00004141"/>
    </source>
</evidence>
<evidence type="ECO:0000313" key="12">
    <source>
        <dbReference type="EMBL" id="CUO72814.1"/>
    </source>
</evidence>
<dbReference type="GO" id="GO:0042777">
    <property type="term" value="P:proton motive force-driven plasma membrane ATP synthesis"/>
    <property type="evidence" value="ECO:0007669"/>
    <property type="project" value="TreeGrafter"/>
</dbReference>
<dbReference type="Gene3D" id="1.20.120.220">
    <property type="entry name" value="ATP synthase, F0 complex, subunit A"/>
    <property type="match status" value="1"/>
</dbReference>
<evidence type="ECO:0000256" key="10">
    <source>
        <dbReference type="ARBA" id="ARBA00023310"/>
    </source>
</evidence>
<dbReference type="EMBL" id="CYZV01000044">
    <property type="protein sequence ID" value="CUO72814.1"/>
    <property type="molecule type" value="Genomic_DNA"/>
</dbReference>
<feature type="transmembrane region" description="Helical" evidence="11">
    <location>
        <begin position="23"/>
        <end position="41"/>
    </location>
</feature>
<gene>
    <name evidence="11 12" type="primary">atpB</name>
    <name evidence="12" type="ORF">ERS852470_03185</name>
</gene>
<feature type="transmembrane region" description="Helical" evidence="11">
    <location>
        <begin position="106"/>
        <end position="125"/>
    </location>
</feature>
<dbReference type="InterPro" id="IPR045082">
    <property type="entry name" value="ATP_syn_F0_a_bact/chloroplast"/>
</dbReference>
<dbReference type="InterPro" id="IPR000568">
    <property type="entry name" value="ATP_synth_F0_asu"/>
</dbReference>
<evidence type="ECO:0000256" key="2">
    <source>
        <dbReference type="ARBA" id="ARBA00006810"/>
    </source>
</evidence>
<evidence type="ECO:0000256" key="3">
    <source>
        <dbReference type="ARBA" id="ARBA00022448"/>
    </source>
</evidence>
<feature type="transmembrane region" description="Helical" evidence="11">
    <location>
        <begin position="206"/>
        <end position="224"/>
    </location>
</feature>
<comment type="function">
    <text evidence="11">Key component of the proton channel; it plays a direct role in the translocation of protons across the membrane.</text>
</comment>
<dbReference type="SUPFAM" id="SSF81336">
    <property type="entry name" value="F1F0 ATP synthase subunit A"/>
    <property type="match status" value="1"/>
</dbReference>
<evidence type="ECO:0000256" key="8">
    <source>
        <dbReference type="ARBA" id="ARBA00023065"/>
    </source>
</evidence>
<keyword evidence="7 11" id="KW-1133">Transmembrane helix</keyword>
<keyword evidence="10 11" id="KW-0066">ATP synthesis</keyword>
<dbReference type="PROSITE" id="PS00449">
    <property type="entry name" value="ATPASE_A"/>
    <property type="match status" value="1"/>
</dbReference>
<dbReference type="CDD" id="cd00310">
    <property type="entry name" value="ATP-synt_Fo_a_6"/>
    <property type="match status" value="1"/>
</dbReference>
<sequence length="227" mass="25445">MEPSKAIFSFYLGKIAIDIKPEAIVQLVIVLLILALAWWSTRNMKIRPSKKQTIVEWIYNMLNNAVVSNVGEDFRGIVPFIGTLGIFVLVMNFTGLVGISPPTKNFSVTLTLALISFVMVQGYAIKKNGIGGYFKGYLEPVSFILPITILERVMLPISLSLRLFGNMLAATFIIELVYESLEKIAWFAQLVIPIPLHLYFDIFDGGIQAIIFVMLTMINIKIVSEHN</sequence>
<feature type="transmembrane region" description="Helical" evidence="11">
    <location>
        <begin position="161"/>
        <end position="177"/>
    </location>
</feature>
<dbReference type="RefSeq" id="WP_042399493.1">
    <property type="nucleotide sequence ID" value="NZ_CYYT01000018.1"/>
</dbReference>
<organism evidence="12 13">
    <name type="scientific">Clostridium disporicum</name>
    <dbReference type="NCBI Taxonomy" id="84024"/>
    <lineage>
        <taxon>Bacteria</taxon>
        <taxon>Bacillati</taxon>
        <taxon>Bacillota</taxon>
        <taxon>Clostridia</taxon>
        <taxon>Eubacteriales</taxon>
        <taxon>Clostridiaceae</taxon>
        <taxon>Clostridium</taxon>
    </lineage>
</organism>
<comment type="subcellular location">
    <subcellularLocation>
        <location evidence="11">Cell membrane</location>
        <topology evidence="11">Multi-pass membrane protein</topology>
    </subcellularLocation>
    <subcellularLocation>
        <location evidence="1">Membrane</location>
        <topology evidence="1">Multi-pass membrane protein</topology>
    </subcellularLocation>
</comment>
<evidence type="ECO:0000256" key="4">
    <source>
        <dbReference type="ARBA" id="ARBA00022547"/>
    </source>
</evidence>
<protein>
    <recommendedName>
        <fullName evidence="11">ATP synthase subunit a</fullName>
    </recommendedName>
    <alternativeName>
        <fullName evidence="11">ATP synthase F0 sector subunit a</fullName>
    </alternativeName>
    <alternativeName>
        <fullName evidence="11">F-ATPase subunit 6</fullName>
    </alternativeName>
</protein>
<dbReference type="AlphaFoldDB" id="A0A174HDA6"/>
<dbReference type="GO" id="GO:0005886">
    <property type="term" value="C:plasma membrane"/>
    <property type="evidence" value="ECO:0007669"/>
    <property type="project" value="UniProtKB-SubCell"/>
</dbReference>
<keyword evidence="8 11" id="KW-0406">Ion transport</keyword>
<dbReference type="PANTHER" id="PTHR42823:SF3">
    <property type="entry name" value="ATP SYNTHASE SUBUNIT A, CHLOROPLASTIC"/>
    <property type="match status" value="1"/>
</dbReference>
<proteinExistence type="inferred from homology"/>
<evidence type="ECO:0000256" key="6">
    <source>
        <dbReference type="ARBA" id="ARBA00022781"/>
    </source>
</evidence>
<keyword evidence="3 11" id="KW-0813">Transport</keyword>
<evidence type="ECO:0000313" key="13">
    <source>
        <dbReference type="Proteomes" id="UP000095558"/>
    </source>
</evidence>
<evidence type="ECO:0000256" key="9">
    <source>
        <dbReference type="ARBA" id="ARBA00023136"/>
    </source>
</evidence>
<dbReference type="GeneID" id="83012348"/>
<dbReference type="InterPro" id="IPR023011">
    <property type="entry name" value="ATP_synth_F0_asu_AS"/>
</dbReference>
<dbReference type="InterPro" id="IPR035908">
    <property type="entry name" value="F0_ATP_A_sf"/>
</dbReference>
<dbReference type="NCBIfam" id="NF004484">
    <property type="entry name" value="PRK05815.3-2"/>
    <property type="match status" value="1"/>
</dbReference>
<comment type="similarity">
    <text evidence="2 11">Belongs to the ATPase A chain family.</text>
</comment>
<keyword evidence="4 11" id="KW-0138">CF(0)</keyword>
<dbReference type="GO" id="GO:0046933">
    <property type="term" value="F:proton-transporting ATP synthase activity, rotational mechanism"/>
    <property type="evidence" value="ECO:0007669"/>
    <property type="project" value="UniProtKB-UniRule"/>
</dbReference>
<keyword evidence="6 11" id="KW-0375">Hydrogen ion transport</keyword>
<dbReference type="GO" id="GO:0045259">
    <property type="term" value="C:proton-transporting ATP synthase complex"/>
    <property type="evidence" value="ECO:0007669"/>
    <property type="project" value="UniProtKB-KW"/>
</dbReference>
<accession>A0A174HDA6</accession>
<evidence type="ECO:0000256" key="11">
    <source>
        <dbReference type="HAMAP-Rule" id="MF_01393"/>
    </source>
</evidence>
<keyword evidence="11" id="KW-1003">Cell membrane</keyword>
<keyword evidence="9 11" id="KW-0472">Membrane</keyword>
<dbReference type="PANTHER" id="PTHR42823">
    <property type="entry name" value="ATP SYNTHASE SUBUNIT A, CHLOROPLASTIC"/>
    <property type="match status" value="1"/>
</dbReference>
<feature type="transmembrane region" description="Helical" evidence="11">
    <location>
        <begin position="77"/>
        <end position="100"/>
    </location>
</feature>
<evidence type="ECO:0000256" key="7">
    <source>
        <dbReference type="ARBA" id="ARBA00022989"/>
    </source>
</evidence>
<name>A0A174HDA6_9CLOT</name>
<keyword evidence="5 11" id="KW-0812">Transmembrane</keyword>
<dbReference type="Pfam" id="PF00119">
    <property type="entry name" value="ATP-synt_A"/>
    <property type="match status" value="1"/>
</dbReference>
<dbReference type="HAMAP" id="MF_01393">
    <property type="entry name" value="ATP_synth_a_bact"/>
    <property type="match status" value="1"/>
</dbReference>
<dbReference type="PRINTS" id="PR00123">
    <property type="entry name" value="ATPASEA"/>
</dbReference>
<dbReference type="Proteomes" id="UP000095558">
    <property type="component" value="Unassembled WGS sequence"/>
</dbReference>
<dbReference type="GO" id="GO:0016787">
    <property type="term" value="F:hydrolase activity"/>
    <property type="evidence" value="ECO:0007669"/>
    <property type="project" value="UniProtKB-KW"/>
</dbReference>